<feature type="binding site" evidence="6">
    <location>
        <position position="130"/>
    </location>
    <ligand>
        <name>S-adenosyl-L-methionine</name>
        <dbReference type="ChEBI" id="CHEBI:59789"/>
    </ligand>
</feature>
<comment type="caution">
    <text evidence="9">The sequence shown here is derived from an EMBL/GenBank/DDBJ whole genome shotgun (WGS) entry which is preliminary data.</text>
</comment>
<dbReference type="InterPro" id="IPR049560">
    <property type="entry name" value="MeTrfase_RsmB-F_NOP2_cat"/>
</dbReference>
<feature type="binding site" evidence="6">
    <location>
        <position position="175"/>
    </location>
    <ligand>
        <name>S-adenosyl-L-methionine</name>
        <dbReference type="ChEBI" id="CHEBI:59789"/>
    </ligand>
</feature>
<evidence type="ECO:0000256" key="1">
    <source>
        <dbReference type="ARBA" id="ARBA00022490"/>
    </source>
</evidence>
<keyword evidence="3 6" id="KW-0808">Transferase</keyword>
<dbReference type="RefSeq" id="WP_057824040.1">
    <property type="nucleotide sequence ID" value="NZ_AZFX01000036.1"/>
</dbReference>
<dbReference type="Pfam" id="PF13636">
    <property type="entry name" value="Methyltranf_PUA"/>
    <property type="match status" value="1"/>
</dbReference>
<evidence type="ECO:0000256" key="2">
    <source>
        <dbReference type="ARBA" id="ARBA00022603"/>
    </source>
</evidence>
<dbReference type="SUPFAM" id="SSF53335">
    <property type="entry name" value="S-adenosyl-L-methionine-dependent methyltransferases"/>
    <property type="match status" value="1"/>
</dbReference>
<keyword evidence="2 6" id="KW-0489">Methyltransferase</keyword>
<dbReference type="Gene3D" id="3.40.50.150">
    <property type="entry name" value="Vaccinia Virus protein VP39"/>
    <property type="match status" value="1"/>
</dbReference>
<keyword evidence="5 6" id="KW-0694">RNA-binding</keyword>
<dbReference type="AlphaFoldDB" id="A0A0R1VYF6"/>
<dbReference type="PROSITE" id="PS51686">
    <property type="entry name" value="SAM_MT_RSMB_NOP"/>
    <property type="match status" value="1"/>
</dbReference>
<dbReference type="PATRIC" id="fig|1423735.3.peg.1337"/>
<dbReference type="GO" id="GO:0008173">
    <property type="term" value="F:RNA methyltransferase activity"/>
    <property type="evidence" value="ECO:0007669"/>
    <property type="project" value="InterPro"/>
</dbReference>
<evidence type="ECO:0000256" key="3">
    <source>
        <dbReference type="ARBA" id="ARBA00022679"/>
    </source>
</evidence>
<keyword evidence="1" id="KW-0963">Cytoplasm</keyword>
<dbReference type="InterPro" id="IPR031340">
    <property type="entry name" value="RsmF_methylt_CI"/>
</dbReference>
<evidence type="ECO:0000256" key="7">
    <source>
        <dbReference type="SAM" id="MobiDB-lite"/>
    </source>
</evidence>
<dbReference type="OrthoDB" id="9810297at2"/>
<dbReference type="CDD" id="cd02440">
    <property type="entry name" value="AdoMet_MTases"/>
    <property type="match status" value="1"/>
</dbReference>
<feature type="active site" description="Nucleophile" evidence="6">
    <location>
        <position position="228"/>
    </location>
</feature>
<feature type="binding site" evidence="6">
    <location>
        <position position="157"/>
    </location>
    <ligand>
        <name>S-adenosyl-L-methionine</name>
        <dbReference type="ChEBI" id="CHEBI:59789"/>
    </ligand>
</feature>
<sequence>MELPAVFIEKYQRLLGSDEAPAFFESFEQPAETGFRINPKKTTSKQLADYQRNFEGIPWSPLGFYGKSRGHSLPQVSGAVYSQEPSAQAVAALADPKPQTRVLDLCAAPGGKTTQLASLLAETGLLVANEIDGQRVKVLSENVERFGDNHVVVTNHDPDRLAELLPHFFDLIVIDAPCSGEGMFRKDPNATQYWSPDYVQQCQDRQRLILTAALKMLRPNGQLVYSTCTFSPEENEQNISWLLEQYPALSTIAPEQTWPNVDTGRPEWADGNEQLRHARRFWPHHLRGEGHFMVKLQAHDLTIAVQSETASTNSSQPARRQKGTAQKNRRGGTRGRGNSQSQTQQIHLNRVQQDLLSQFINATFVQTPVWASLSDKWQLELHGDQLFAVPAELVDHAGLKFVRRGLWIGEFRKQRFVPNHALVMATPVSEFIHVVELADADLEHYLHGEALRLNTELTKGWYPVASEQRIFSWGYLVDGTLKNFYPKNLRF</sequence>
<evidence type="ECO:0000313" key="10">
    <source>
        <dbReference type="Proteomes" id="UP000051315"/>
    </source>
</evidence>
<gene>
    <name evidence="9" type="ORF">FC15_GL001291</name>
</gene>
<reference evidence="9 10" key="1">
    <citation type="journal article" date="2015" name="Genome Announc.">
        <title>Expanding the biotechnology potential of lactobacilli through comparative genomics of 213 strains and associated genera.</title>
        <authorList>
            <person name="Sun Z."/>
            <person name="Harris H.M."/>
            <person name="McCann A."/>
            <person name="Guo C."/>
            <person name="Argimon S."/>
            <person name="Zhang W."/>
            <person name="Yang X."/>
            <person name="Jeffery I.B."/>
            <person name="Cooney J.C."/>
            <person name="Kagawa T.F."/>
            <person name="Liu W."/>
            <person name="Song Y."/>
            <person name="Salvetti E."/>
            <person name="Wrobel A."/>
            <person name="Rasinkangas P."/>
            <person name="Parkhill J."/>
            <person name="Rea M.C."/>
            <person name="O'Sullivan O."/>
            <person name="Ritari J."/>
            <person name="Douillard F.P."/>
            <person name="Paul Ross R."/>
            <person name="Yang R."/>
            <person name="Briner A.E."/>
            <person name="Felis G.E."/>
            <person name="de Vos W.M."/>
            <person name="Barrangou R."/>
            <person name="Klaenhammer T.R."/>
            <person name="Caufield P.W."/>
            <person name="Cui Y."/>
            <person name="Zhang H."/>
            <person name="O'Toole P.W."/>
        </authorList>
    </citation>
    <scope>NUCLEOTIDE SEQUENCE [LARGE SCALE GENOMIC DNA]</scope>
    <source>
        <strain evidence="9 10">DSM 17758</strain>
    </source>
</reference>
<dbReference type="InterPro" id="IPR029063">
    <property type="entry name" value="SAM-dependent_MTases_sf"/>
</dbReference>
<proteinExistence type="inferred from homology"/>
<dbReference type="InterPro" id="IPR001678">
    <property type="entry name" value="MeTrfase_RsmB-F_NOP2_dom"/>
</dbReference>
<evidence type="ECO:0000259" key="8">
    <source>
        <dbReference type="PROSITE" id="PS51686"/>
    </source>
</evidence>
<protein>
    <submittedName>
        <fullName evidence="9">NOL1 NOP2 sun family protein</fullName>
    </submittedName>
</protein>
<dbReference type="Pfam" id="PF17126">
    <property type="entry name" value="RsmF_methylt_CI"/>
    <property type="match status" value="1"/>
</dbReference>
<dbReference type="InterPro" id="IPR023267">
    <property type="entry name" value="RCMT"/>
</dbReference>
<evidence type="ECO:0000256" key="6">
    <source>
        <dbReference type="PROSITE-ProRule" id="PRU01023"/>
    </source>
</evidence>
<accession>A0A0R1VYF6</accession>
<keyword evidence="10" id="KW-1185">Reference proteome</keyword>
<name>A0A0R1VYF6_9LACO</name>
<feature type="compositionally biased region" description="Polar residues" evidence="7">
    <location>
        <begin position="307"/>
        <end position="318"/>
    </location>
</feature>
<dbReference type="EMBL" id="AZFX01000036">
    <property type="protein sequence ID" value="KRM10686.1"/>
    <property type="molecule type" value="Genomic_DNA"/>
</dbReference>
<dbReference type="PANTHER" id="PTHR22807:SF30">
    <property type="entry name" value="28S RRNA (CYTOSINE(4447)-C(5))-METHYLTRANSFERASE-RELATED"/>
    <property type="match status" value="1"/>
</dbReference>
<evidence type="ECO:0000313" key="9">
    <source>
        <dbReference type="EMBL" id="KRM10686.1"/>
    </source>
</evidence>
<evidence type="ECO:0000256" key="5">
    <source>
        <dbReference type="ARBA" id="ARBA00022884"/>
    </source>
</evidence>
<dbReference type="PANTHER" id="PTHR22807">
    <property type="entry name" value="NOP2 YEAST -RELATED NOL1/NOP2/FMU SUN DOMAIN-CONTAINING"/>
    <property type="match status" value="1"/>
</dbReference>
<dbReference type="Pfam" id="PF17125">
    <property type="entry name" value="Methyltr_RsmF_N"/>
    <property type="match status" value="1"/>
</dbReference>
<organism evidence="9 10">
    <name type="scientific">Lapidilactobacillus concavus DSM 17758</name>
    <dbReference type="NCBI Taxonomy" id="1423735"/>
    <lineage>
        <taxon>Bacteria</taxon>
        <taxon>Bacillati</taxon>
        <taxon>Bacillota</taxon>
        <taxon>Bacilli</taxon>
        <taxon>Lactobacillales</taxon>
        <taxon>Lactobacillaceae</taxon>
        <taxon>Lapidilactobacillus</taxon>
    </lineage>
</organism>
<dbReference type="PRINTS" id="PR02008">
    <property type="entry name" value="RCMTFAMILY"/>
</dbReference>
<dbReference type="InterPro" id="IPR031341">
    <property type="entry name" value="Methyltr_RsmF_N"/>
</dbReference>
<feature type="domain" description="SAM-dependent MTase RsmB/NOP-type" evidence="8">
    <location>
        <begin position="1"/>
        <end position="299"/>
    </location>
</feature>
<evidence type="ECO:0000256" key="4">
    <source>
        <dbReference type="ARBA" id="ARBA00022691"/>
    </source>
</evidence>
<dbReference type="Proteomes" id="UP000051315">
    <property type="component" value="Unassembled WGS sequence"/>
</dbReference>
<dbReference type="STRING" id="1423735.FC15_GL001291"/>
<feature type="compositionally biased region" description="Basic residues" evidence="7">
    <location>
        <begin position="319"/>
        <end position="333"/>
    </location>
</feature>
<keyword evidence="4 6" id="KW-0949">S-adenosyl-L-methionine</keyword>
<comment type="similarity">
    <text evidence="6">Belongs to the class I-like SAM-binding methyltransferase superfamily. RsmB/NOP family.</text>
</comment>
<dbReference type="Pfam" id="PF01189">
    <property type="entry name" value="Methyltr_RsmB-F"/>
    <property type="match status" value="1"/>
</dbReference>
<dbReference type="GO" id="GO:0003723">
    <property type="term" value="F:RNA binding"/>
    <property type="evidence" value="ECO:0007669"/>
    <property type="project" value="UniProtKB-UniRule"/>
</dbReference>
<feature type="binding site" evidence="6">
    <location>
        <begin position="106"/>
        <end position="112"/>
    </location>
    <ligand>
        <name>S-adenosyl-L-methionine</name>
        <dbReference type="ChEBI" id="CHEBI:59789"/>
    </ligand>
</feature>
<feature type="region of interest" description="Disordered" evidence="7">
    <location>
        <begin position="307"/>
        <end position="344"/>
    </location>
</feature>
<dbReference type="GO" id="GO:0001510">
    <property type="term" value="P:RNA methylation"/>
    <property type="evidence" value="ECO:0007669"/>
    <property type="project" value="InterPro"/>
</dbReference>
<dbReference type="CDD" id="cd21147">
    <property type="entry name" value="RsmF_methylt_CTD1"/>
    <property type="match status" value="1"/>
</dbReference>
<dbReference type="InterPro" id="IPR027391">
    <property type="entry name" value="Nol1_Nop2_Fmu_2"/>
</dbReference>
<dbReference type="Gene3D" id="3.30.70.1170">
    <property type="entry name" value="Sun protein, domain 3"/>
    <property type="match status" value="1"/>
</dbReference>
<dbReference type="Gene3D" id="2.30.130.60">
    <property type="match status" value="1"/>
</dbReference>